<dbReference type="AlphaFoldDB" id="A0A1I8ADU7"/>
<sequence>MFSKRASFVHHKRKQRRPTFPRRVWKDYSLINRCLEIGRLDKLESGILRCDFLERDTYSPPRERPLYPSLRRNASEPPVAGDRIMVPDLDDEETDEEKAERARHPIFPRRVWKDNSVINCCTKMETLDKLESKVHRCVFLERDTYSPPPERPFHPGLRRNASEPPIGRLWLPAMPKYPQAFQPEALVVEEETDRKKEQQARMQQHEEHYLRNIEMDVLAAVHDGSIAYERDLLCNWRPLSEFSTPIMPEIPCYHSNTRKMYIDSERYLSPRPSSPSFTPLTPEEEARLKLEKLEYKLMMREDQNCNMDVVEELVVFCDRRDRLNVGNSGISTPSTPRMNSSEPITPPLRCPVTNTTH</sequence>
<feature type="region of interest" description="Disordered" evidence="1">
    <location>
        <begin position="327"/>
        <end position="357"/>
    </location>
</feature>
<dbReference type="Proteomes" id="UP000095287">
    <property type="component" value="Unplaced"/>
</dbReference>
<name>A0A1I8ADU7_9BILA</name>
<keyword evidence="2" id="KW-1185">Reference proteome</keyword>
<accession>A0A1I8ADU7</accession>
<proteinExistence type="predicted"/>
<protein>
    <submittedName>
        <fullName evidence="3">PEHE domain-containing protein</fullName>
    </submittedName>
</protein>
<evidence type="ECO:0000313" key="3">
    <source>
        <dbReference type="WBParaSite" id="L893_g4910.t1"/>
    </source>
</evidence>
<organism evidence="2 3">
    <name type="scientific">Steinernema glaseri</name>
    <dbReference type="NCBI Taxonomy" id="37863"/>
    <lineage>
        <taxon>Eukaryota</taxon>
        <taxon>Metazoa</taxon>
        <taxon>Ecdysozoa</taxon>
        <taxon>Nematoda</taxon>
        <taxon>Chromadorea</taxon>
        <taxon>Rhabditida</taxon>
        <taxon>Tylenchina</taxon>
        <taxon>Panagrolaimomorpha</taxon>
        <taxon>Strongyloidoidea</taxon>
        <taxon>Steinernematidae</taxon>
        <taxon>Steinernema</taxon>
    </lineage>
</organism>
<dbReference type="WBParaSite" id="L893_g4910.t1">
    <property type="protein sequence ID" value="L893_g4910.t1"/>
    <property type="gene ID" value="L893_g4910"/>
</dbReference>
<feature type="region of interest" description="Disordered" evidence="1">
    <location>
        <begin position="63"/>
        <end position="84"/>
    </location>
</feature>
<reference evidence="3" key="1">
    <citation type="submission" date="2016-11" db="UniProtKB">
        <authorList>
            <consortium name="WormBaseParasite"/>
        </authorList>
    </citation>
    <scope>IDENTIFICATION</scope>
</reference>
<feature type="compositionally biased region" description="Polar residues" evidence="1">
    <location>
        <begin position="327"/>
        <end position="343"/>
    </location>
</feature>
<evidence type="ECO:0000313" key="2">
    <source>
        <dbReference type="Proteomes" id="UP000095287"/>
    </source>
</evidence>
<evidence type="ECO:0000256" key="1">
    <source>
        <dbReference type="SAM" id="MobiDB-lite"/>
    </source>
</evidence>